<feature type="transmembrane region" description="Helical" evidence="1">
    <location>
        <begin position="91"/>
        <end position="110"/>
    </location>
</feature>
<dbReference type="Proteomes" id="UP000501849">
    <property type="component" value="Chromosome"/>
</dbReference>
<dbReference type="RefSeq" id="WP_168143788.1">
    <property type="nucleotide sequence ID" value="NZ_CP038799.1"/>
</dbReference>
<keyword evidence="1" id="KW-1133">Transmembrane helix</keyword>
<gene>
    <name evidence="2" type="ORF">EXE63_22750</name>
</gene>
<accession>A0A6H0SAP4</accession>
<evidence type="ECO:0000313" key="3">
    <source>
        <dbReference type="Proteomes" id="UP000501849"/>
    </source>
</evidence>
<feature type="transmembrane region" description="Helical" evidence="1">
    <location>
        <begin position="25"/>
        <end position="45"/>
    </location>
</feature>
<reference evidence="2 3" key="1">
    <citation type="submission" date="2019-04" db="EMBL/GenBank/DDBJ databases">
        <title>Draft, Whole-Genome Sequence of the Anthracene-degrading Mycobacterium frederiksbergense LB501T, Isolated from a Polycyclic Aromatic Hydrocarbon (PAH)-Contaminated Soil.</title>
        <authorList>
            <person name="Augelletti F."/>
        </authorList>
    </citation>
    <scope>NUCLEOTIDE SEQUENCE [LARGE SCALE GENOMIC DNA]</scope>
    <source>
        <strain evidence="2 3">LB 501T</strain>
    </source>
</reference>
<dbReference type="KEGG" id="mfre:EXE63_22750"/>
<dbReference type="EMBL" id="CP038799">
    <property type="protein sequence ID" value="QIV83385.1"/>
    <property type="molecule type" value="Genomic_DNA"/>
</dbReference>
<sequence length="326" mass="34697">MSLVAAWSVVAIATAVLLHRWRRSWWRSSAVIGGAAVALAAGFLVTGDSVPYLFERAAATFGGTVIASVFTVLVVIKVLPRLELRTAGSAAALLCACLAVMFAAVGLMLWRIADDGLQLAEVPIVGSAEEVLAWRHAEPHQRIYGVLLDGRLEREAYGEASEVETARTLLARIDCGRSWSGLSSLAESWLPSGFVVTLADGSRAWVQGISSVRQAWNWPRGEGRINECALYSDDPVVVWGDPGSMRALGSDEELPAVNAVRVLAYGDAAAFREGFIPAAQRTGRATLALGILNAALALWLSVTGWRTYRRLARDGGGPSSAQPPGS</sequence>
<feature type="transmembrane region" description="Helical" evidence="1">
    <location>
        <begin position="57"/>
        <end position="79"/>
    </location>
</feature>
<proteinExistence type="predicted"/>
<evidence type="ECO:0000313" key="2">
    <source>
        <dbReference type="EMBL" id="QIV83385.1"/>
    </source>
</evidence>
<organism evidence="2 3">
    <name type="scientific">Mycolicibacterium frederiksbergense</name>
    <dbReference type="NCBI Taxonomy" id="117567"/>
    <lineage>
        <taxon>Bacteria</taxon>
        <taxon>Bacillati</taxon>
        <taxon>Actinomycetota</taxon>
        <taxon>Actinomycetes</taxon>
        <taxon>Mycobacteriales</taxon>
        <taxon>Mycobacteriaceae</taxon>
        <taxon>Mycolicibacterium</taxon>
    </lineage>
</organism>
<evidence type="ECO:0000256" key="1">
    <source>
        <dbReference type="SAM" id="Phobius"/>
    </source>
</evidence>
<keyword evidence="3" id="KW-1185">Reference proteome</keyword>
<dbReference type="AlphaFoldDB" id="A0A6H0SAP4"/>
<protein>
    <submittedName>
        <fullName evidence="2">Uncharacterized protein</fullName>
    </submittedName>
</protein>
<keyword evidence="1" id="KW-0472">Membrane</keyword>
<keyword evidence="1" id="KW-0812">Transmembrane</keyword>
<name>A0A6H0SAP4_9MYCO</name>